<accession>A0A1M3TRR5</accession>
<evidence type="ECO:0000313" key="2">
    <source>
        <dbReference type="EMBL" id="OJZ89529.1"/>
    </source>
</evidence>
<feature type="transmembrane region" description="Helical" evidence="1">
    <location>
        <begin position="30"/>
        <end position="51"/>
    </location>
</feature>
<dbReference type="VEuPathDB" id="FungiDB:ASPFODRAFT_42782"/>
<name>A0A1M3TRR5_ASPLC</name>
<proteinExistence type="predicted"/>
<evidence type="ECO:0000313" key="3">
    <source>
        <dbReference type="Proteomes" id="UP000184063"/>
    </source>
</evidence>
<reference evidence="3" key="1">
    <citation type="journal article" date="2017" name="Genome Biol.">
        <title>Comparative genomics reveals high biological diversity and specific adaptations in the industrially and medically important fungal genus Aspergillus.</title>
        <authorList>
            <person name="de Vries R.P."/>
            <person name="Riley R."/>
            <person name="Wiebenga A."/>
            <person name="Aguilar-Osorio G."/>
            <person name="Amillis S."/>
            <person name="Uchima C.A."/>
            <person name="Anderluh G."/>
            <person name="Asadollahi M."/>
            <person name="Askin M."/>
            <person name="Barry K."/>
            <person name="Battaglia E."/>
            <person name="Bayram O."/>
            <person name="Benocci T."/>
            <person name="Braus-Stromeyer S.A."/>
            <person name="Caldana C."/>
            <person name="Canovas D."/>
            <person name="Cerqueira G.C."/>
            <person name="Chen F."/>
            <person name="Chen W."/>
            <person name="Choi C."/>
            <person name="Clum A."/>
            <person name="Dos Santos R.A."/>
            <person name="Damasio A.R."/>
            <person name="Diallinas G."/>
            <person name="Emri T."/>
            <person name="Fekete E."/>
            <person name="Flipphi M."/>
            <person name="Freyberg S."/>
            <person name="Gallo A."/>
            <person name="Gournas C."/>
            <person name="Habgood R."/>
            <person name="Hainaut M."/>
            <person name="Harispe M.L."/>
            <person name="Henrissat B."/>
            <person name="Hilden K.S."/>
            <person name="Hope R."/>
            <person name="Hossain A."/>
            <person name="Karabika E."/>
            <person name="Karaffa L."/>
            <person name="Karanyi Z."/>
            <person name="Krasevec N."/>
            <person name="Kuo A."/>
            <person name="Kusch H."/>
            <person name="LaButti K."/>
            <person name="Lagendijk E.L."/>
            <person name="Lapidus A."/>
            <person name="Levasseur A."/>
            <person name="Lindquist E."/>
            <person name="Lipzen A."/>
            <person name="Logrieco A.F."/>
            <person name="MacCabe A."/>
            <person name="Maekelae M.R."/>
            <person name="Malavazi I."/>
            <person name="Melin P."/>
            <person name="Meyer V."/>
            <person name="Mielnichuk N."/>
            <person name="Miskei M."/>
            <person name="Molnar A.P."/>
            <person name="Mule G."/>
            <person name="Ngan C.Y."/>
            <person name="Orejas M."/>
            <person name="Orosz E."/>
            <person name="Ouedraogo J.P."/>
            <person name="Overkamp K.M."/>
            <person name="Park H.-S."/>
            <person name="Perrone G."/>
            <person name="Piumi F."/>
            <person name="Punt P.J."/>
            <person name="Ram A.F."/>
            <person name="Ramon A."/>
            <person name="Rauscher S."/>
            <person name="Record E."/>
            <person name="Riano-Pachon D.M."/>
            <person name="Robert V."/>
            <person name="Roehrig J."/>
            <person name="Ruller R."/>
            <person name="Salamov A."/>
            <person name="Salih N.S."/>
            <person name="Samson R.A."/>
            <person name="Sandor E."/>
            <person name="Sanguinetti M."/>
            <person name="Schuetze T."/>
            <person name="Sepcic K."/>
            <person name="Shelest E."/>
            <person name="Sherlock G."/>
            <person name="Sophianopoulou V."/>
            <person name="Squina F.M."/>
            <person name="Sun H."/>
            <person name="Susca A."/>
            <person name="Todd R.B."/>
            <person name="Tsang A."/>
            <person name="Unkles S.E."/>
            <person name="van de Wiele N."/>
            <person name="van Rossen-Uffink D."/>
            <person name="Oliveira J.V."/>
            <person name="Vesth T.C."/>
            <person name="Visser J."/>
            <person name="Yu J.-H."/>
            <person name="Zhou M."/>
            <person name="Andersen M.R."/>
            <person name="Archer D.B."/>
            <person name="Baker S.E."/>
            <person name="Benoit I."/>
            <person name="Brakhage A.A."/>
            <person name="Braus G.H."/>
            <person name="Fischer R."/>
            <person name="Frisvad J.C."/>
            <person name="Goldman G.H."/>
            <person name="Houbraken J."/>
            <person name="Oakley B."/>
            <person name="Pocsi I."/>
            <person name="Scazzocchio C."/>
            <person name="Seiboth B."/>
            <person name="vanKuyk P.A."/>
            <person name="Wortman J."/>
            <person name="Dyer P.S."/>
            <person name="Grigoriev I.V."/>
        </authorList>
    </citation>
    <scope>NUCLEOTIDE SEQUENCE [LARGE SCALE GENOMIC DNA]</scope>
    <source>
        <strain evidence="3">CBS 106.47</strain>
    </source>
</reference>
<protein>
    <submittedName>
        <fullName evidence="2">Uncharacterized protein</fullName>
    </submittedName>
</protein>
<keyword evidence="1" id="KW-1133">Transmembrane helix</keyword>
<dbReference type="AlphaFoldDB" id="A0A1M3TRR5"/>
<organism evidence="2 3">
    <name type="scientific">Aspergillus luchuensis (strain CBS 106.47)</name>
    <dbReference type="NCBI Taxonomy" id="1137211"/>
    <lineage>
        <taxon>Eukaryota</taxon>
        <taxon>Fungi</taxon>
        <taxon>Dikarya</taxon>
        <taxon>Ascomycota</taxon>
        <taxon>Pezizomycotina</taxon>
        <taxon>Eurotiomycetes</taxon>
        <taxon>Eurotiomycetidae</taxon>
        <taxon>Eurotiales</taxon>
        <taxon>Aspergillaceae</taxon>
        <taxon>Aspergillus</taxon>
        <taxon>Aspergillus subgen. Circumdati</taxon>
    </lineage>
</organism>
<keyword evidence="1" id="KW-0472">Membrane</keyword>
<dbReference type="Proteomes" id="UP000184063">
    <property type="component" value="Unassembled WGS sequence"/>
</dbReference>
<gene>
    <name evidence="2" type="ORF">ASPFODRAFT_42782</name>
</gene>
<dbReference type="EMBL" id="KV878238">
    <property type="protein sequence ID" value="OJZ89529.1"/>
    <property type="molecule type" value="Genomic_DNA"/>
</dbReference>
<keyword evidence="1" id="KW-0812">Transmembrane</keyword>
<evidence type="ECO:0000256" key="1">
    <source>
        <dbReference type="SAM" id="Phobius"/>
    </source>
</evidence>
<sequence>MCFFFFYATFISFALRLLPLLDSVSDENLSMVSLALIYLAYFPLPVLLLWVRLGHRSCKLAGLGQGMGVKECKELTGTALDLAFSSGVQKVTHYRDGDEGKDTME</sequence>